<keyword evidence="1" id="KW-0812">Transmembrane</keyword>
<keyword evidence="1" id="KW-1133">Transmembrane helix</keyword>
<comment type="caution">
    <text evidence="3">The sequence shown here is derived from an EMBL/GenBank/DDBJ whole genome shotgun (WGS) entry which is preliminary data.</text>
</comment>
<sequence length="142" mass="14729">MSGTASTPTGNTPRPAGSAWASGGMLFAGVLMLVNGVFGVLEGIAGIAKDDVYTRLGDYVFEFNLTTWGWIHLILGIVVAVTGWGILKGAGWARGAGIALASLALVANFMWLPYQPVWALVAIAIGVFVIWALCTADGATTD</sequence>
<proteinExistence type="predicted"/>
<feature type="domain" description="DUF7144" evidence="2">
    <location>
        <begin position="25"/>
        <end position="136"/>
    </location>
</feature>
<feature type="transmembrane region" description="Helical" evidence="1">
    <location>
        <begin position="24"/>
        <end position="48"/>
    </location>
</feature>
<evidence type="ECO:0000259" key="2">
    <source>
        <dbReference type="Pfam" id="PF23636"/>
    </source>
</evidence>
<dbReference type="InterPro" id="IPR055568">
    <property type="entry name" value="DUF7144"/>
</dbReference>
<dbReference type="Pfam" id="PF23636">
    <property type="entry name" value="DUF7144"/>
    <property type="match status" value="1"/>
</dbReference>
<evidence type="ECO:0000256" key="1">
    <source>
        <dbReference type="SAM" id="Phobius"/>
    </source>
</evidence>
<keyword evidence="4" id="KW-1185">Reference proteome</keyword>
<feature type="transmembrane region" description="Helical" evidence="1">
    <location>
        <begin position="68"/>
        <end position="87"/>
    </location>
</feature>
<dbReference type="EMBL" id="JAAKZW010000001">
    <property type="protein sequence ID" value="NGO74166.1"/>
    <property type="molecule type" value="Genomic_DNA"/>
</dbReference>
<dbReference type="RefSeq" id="WP_165329748.1">
    <property type="nucleotide sequence ID" value="NZ_JAAKZW010000001.1"/>
</dbReference>
<organism evidence="3 4">
    <name type="scientific">Streptomyces mesophilus</name>
    <dbReference type="NCBI Taxonomy" id="1775132"/>
    <lineage>
        <taxon>Bacteria</taxon>
        <taxon>Bacillati</taxon>
        <taxon>Actinomycetota</taxon>
        <taxon>Actinomycetes</taxon>
        <taxon>Kitasatosporales</taxon>
        <taxon>Streptomycetaceae</taxon>
        <taxon>Streptomyces</taxon>
    </lineage>
</organism>
<keyword evidence="1" id="KW-0472">Membrane</keyword>
<reference evidence="3 4" key="1">
    <citation type="submission" date="2020-02" db="EMBL/GenBank/DDBJ databases">
        <title>Whole-genome analyses of novel actinobacteria.</title>
        <authorList>
            <person name="Sahin N."/>
            <person name="Tokatli A."/>
        </authorList>
    </citation>
    <scope>NUCLEOTIDE SEQUENCE [LARGE SCALE GENOMIC DNA]</scope>
    <source>
        <strain evidence="3 4">YC504</strain>
    </source>
</reference>
<dbReference type="AlphaFoldDB" id="A0A6G4X9E8"/>
<accession>A0A6G4X9E8</accession>
<feature type="transmembrane region" description="Helical" evidence="1">
    <location>
        <begin position="92"/>
        <end position="111"/>
    </location>
</feature>
<name>A0A6G4X9E8_9ACTN</name>
<evidence type="ECO:0000313" key="3">
    <source>
        <dbReference type="EMBL" id="NGO74166.1"/>
    </source>
</evidence>
<evidence type="ECO:0000313" key="4">
    <source>
        <dbReference type="Proteomes" id="UP000481109"/>
    </source>
</evidence>
<gene>
    <name evidence="3" type="ORF">G6045_00455</name>
</gene>
<dbReference type="Proteomes" id="UP000481109">
    <property type="component" value="Unassembled WGS sequence"/>
</dbReference>
<protein>
    <recommendedName>
        <fullName evidence="2">DUF7144 domain-containing protein</fullName>
    </recommendedName>
</protein>
<feature type="transmembrane region" description="Helical" evidence="1">
    <location>
        <begin position="117"/>
        <end position="136"/>
    </location>
</feature>